<feature type="region of interest" description="Disordered" evidence="8">
    <location>
        <begin position="8"/>
        <end position="29"/>
    </location>
</feature>
<evidence type="ECO:0000256" key="8">
    <source>
        <dbReference type="SAM" id="MobiDB-lite"/>
    </source>
</evidence>
<gene>
    <name evidence="10" type="ORF">HMF7854_08810</name>
</gene>
<organism evidence="10 11">
    <name type="scientific">Sphingomonas ginkgonis</name>
    <dbReference type="NCBI Taxonomy" id="2315330"/>
    <lineage>
        <taxon>Bacteria</taxon>
        <taxon>Pseudomonadati</taxon>
        <taxon>Pseudomonadota</taxon>
        <taxon>Alphaproteobacteria</taxon>
        <taxon>Sphingomonadales</taxon>
        <taxon>Sphingomonadaceae</taxon>
        <taxon>Sphingomonas</taxon>
    </lineage>
</organism>
<keyword evidence="6" id="KW-0786">Thiamine pyrophosphate</keyword>
<dbReference type="OrthoDB" id="7821727at2"/>
<comment type="caution">
    <text evidence="10">The sequence shown here is derived from an EMBL/GenBank/DDBJ whole genome shotgun (WGS) entry which is preliminary data.</text>
</comment>
<dbReference type="AlphaFoldDB" id="A0A429VEA4"/>
<dbReference type="GO" id="GO:0016624">
    <property type="term" value="F:oxidoreductase activity, acting on the aldehyde or oxo group of donors, disulfide as acceptor"/>
    <property type="evidence" value="ECO:0007669"/>
    <property type="project" value="InterPro"/>
</dbReference>
<evidence type="ECO:0000256" key="7">
    <source>
        <dbReference type="ARBA" id="ARBA00030680"/>
    </source>
</evidence>
<evidence type="ECO:0000313" key="11">
    <source>
        <dbReference type="Proteomes" id="UP000274661"/>
    </source>
</evidence>
<dbReference type="PANTHER" id="PTHR43257:SF2">
    <property type="entry name" value="PYRUVATE DEHYDROGENASE E1 COMPONENT SUBUNIT BETA"/>
    <property type="match status" value="1"/>
</dbReference>
<evidence type="ECO:0000313" key="10">
    <source>
        <dbReference type="EMBL" id="RST32197.1"/>
    </source>
</evidence>
<evidence type="ECO:0000259" key="9">
    <source>
        <dbReference type="SMART" id="SM00861"/>
    </source>
</evidence>
<keyword evidence="10" id="KW-0670">Pyruvate</keyword>
<evidence type="ECO:0000256" key="1">
    <source>
        <dbReference type="ARBA" id="ARBA00001964"/>
    </source>
</evidence>
<dbReference type="SMART" id="SM00861">
    <property type="entry name" value="Transket_pyr"/>
    <property type="match status" value="1"/>
</dbReference>
<dbReference type="FunFam" id="3.40.50.920:FF:000001">
    <property type="entry name" value="Pyruvate dehydrogenase E1 beta subunit"/>
    <property type="match status" value="1"/>
</dbReference>
<evidence type="ECO:0000256" key="4">
    <source>
        <dbReference type="ARBA" id="ARBA00013321"/>
    </source>
</evidence>
<dbReference type="EMBL" id="RWJF01000001">
    <property type="protein sequence ID" value="RST32197.1"/>
    <property type="molecule type" value="Genomic_DNA"/>
</dbReference>
<evidence type="ECO:0000256" key="5">
    <source>
        <dbReference type="ARBA" id="ARBA00023002"/>
    </source>
</evidence>
<dbReference type="Gene3D" id="3.40.50.970">
    <property type="match status" value="2"/>
</dbReference>
<dbReference type="InterPro" id="IPR033248">
    <property type="entry name" value="Transketolase_C"/>
</dbReference>
<dbReference type="InterPro" id="IPR009014">
    <property type="entry name" value="Transketo_C/PFOR_II"/>
</dbReference>
<dbReference type="RefSeq" id="WP_126718758.1">
    <property type="nucleotide sequence ID" value="NZ_RWJF01000001.1"/>
</dbReference>
<dbReference type="InterPro" id="IPR029061">
    <property type="entry name" value="THDP-binding"/>
</dbReference>
<keyword evidence="5" id="KW-0560">Oxidoreductase</keyword>
<comment type="subunit">
    <text evidence="3">Homodimer. Part of the 2-oxoglutarate dehydrogenase (OGDH) complex composed of E1 (2-oxoglutarate dehydrogenase), E2 (dihydrolipoamide succinyltransferase) and E3 (dihydrolipoamide dehydrogenase); the complex contains multiple copies of the three enzymatic components (E1, E2 and E3).</text>
</comment>
<dbReference type="PANTHER" id="PTHR43257">
    <property type="entry name" value="PYRUVATE DEHYDROGENASE E1 COMPONENT BETA SUBUNIT"/>
    <property type="match status" value="1"/>
</dbReference>
<dbReference type="Gene3D" id="3.40.50.920">
    <property type="match status" value="1"/>
</dbReference>
<dbReference type="SUPFAM" id="SSF52518">
    <property type="entry name" value="Thiamin diphosphate-binding fold (THDP-binding)"/>
    <property type="match status" value="2"/>
</dbReference>
<dbReference type="Pfam" id="PF00676">
    <property type="entry name" value="E1_dh"/>
    <property type="match status" value="1"/>
</dbReference>
<dbReference type="InterPro" id="IPR005475">
    <property type="entry name" value="Transketolase-like_Pyr-bd"/>
</dbReference>
<name>A0A429VEA4_9SPHN</name>
<dbReference type="InterPro" id="IPR001017">
    <property type="entry name" value="DH_E1"/>
</dbReference>
<accession>A0A429VEA4</accession>
<dbReference type="Pfam" id="PF02780">
    <property type="entry name" value="Transketolase_C"/>
    <property type="match status" value="1"/>
</dbReference>
<feature type="domain" description="Transketolase-like pyrimidine-binding" evidence="9">
    <location>
        <begin position="390"/>
        <end position="564"/>
    </location>
</feature>
<keyword evidence="11" id="KW-1185">Reference proteome</keyword>
<evidence type="ECO:0000256" key="6">
    <source>
        <dbReference type="ARBA" id="ARBA00023052"/>
    </source>
</evidence>
<dbReference type="CDD" id="cd07036">
    <property type="entry name" value="TPP_PYR_E1-PDHc-beta_like"/>
    <property type="match status" value="1"/>
</dbReference>
<dbReference type="Pfam" id="PF02779">
    <property type="entry name" value="Transket_pyr"/>
    <property type="match status" value="1"/>
</dbReference>
<reference evidence="10 11" key="1">
    <citation type="submission" date="2018-12" db="EMBL/GenBank/DDBJ databases">
        <title>Sphingomonas sp. HMF7854 Genome sequencing and assembly.</title>
        <authorList>
            <person name="Cha I."/>
            <person name="Kang H."/>
            <person name="Kim H."/>
            <person name="Kang J."/>
            <person name="Joh K."/>
        </authorList>
    </citation>
    <scope>NUCLEOTIDE SEQUENCE [LARGE SCALE GENOMIC DNA]</scope>
    <source>
        <strain evidence="10 11">HMF7854</strain>
    </source>
</reference>
<proteinExistence type="predicted"/>
<evidence type="ECO:0000256" key="2">
    <source>
        <dbReference type="ARBA" id="ARBA00003906"/>
    </source>
</evidence>
<sequence>MATVVERADTLQAGGASAPAGTIATGGNGPAPGWDWRRVAYFVQLSRALDEMEETRLVPEKKVLYQFSARGHDLAQVLLGSRLTDPADAACGYYRSRPMLLSLGVPVEDALASAMGRSGGYSDGRDIGVVFNYPNPHGASALPMCGGVGAQYTPTAGWAQAIEYHRTMLKDERYADAIAVVLGGEASCATNGFWSALTIATTQRLPMLFFIEDNGYGISVPSRFQTPGGDIAANLASFAGLEVLSGDGTEPAEAARLLESALRIVRGERRPVLLRLTVPRLEGHSFQDTQAYKPPETVAAEWARDPLPKLRSYLVGSLLSEEEWNGIEAEARAASEVARSAAEERAPSPPDRVTRNVFFEGELQAEGGMATHGYVAPAAVETAETSGQRINMGAAIRRTLDQELELNPRVLVFGEDVGPKGGVHAVTLGLQEKHGEARVFDTSLSEEGIIGRAVGMALAGLMPVPEIQFRKYAEPATEQLNDCGTMRWRTANRFAAPMVVRIPGGFFKCGDPWHSQTNEVAFVHQPGWKVAVPSNTADAVGLLRASLRGNDPVIFFEHRAMLDDSWARRPWPGDRFVLPFGKASKVREGTDITVVTWGAMTPRCEAAAAHVSADVIDLRTLMPWDREMVLASVRRTHRCLIVHEDLQTGGFGAEIAAVVADEAFMDLDAPVSRLTMPDIPSPHHPTLLNHAVPSVDRIRARIDELVSF</sequence>
<dbReference type="SUPFAM" id="SSF52922">
    <property type="entry name" value="TK C-terminal domain-like"/>
    <property type="match status" value="1"/>
</dbReference>
<dbReference type="Proteomes" id="UP000274661">
    <property type="component" value="Unassembled WGS sequence"/>
</dbReference>
<protein>
    <recommendedName>
        <fullName evidence="4">2-oxoglutarate dehydrogenase E1 component</fullName>
    </recommendedName>
    <alternativeName>
        <fullName evidence="7">Alpha-ketoglutarate dehydrogenase</fullName>
    </alternativeName>
</protein>
<comment type="function">
    <text evidence="2">E1 component of the 2-oxoglutarate dehydrogenase (OGDH) complex which catalyzes the decarboxylation of 2-oxoglutarate, the first step in the conversion of 2-oxoglutarate to succinyl-CoA and CO(2).</text>
</comment>
<comment type="cofactor">
    <cofactor evidence="1">
        <name>thiamine diphosphate</name>
        <dbReference type="ChEBI" id="CHEBI:58937"/>
    </cofactor>
</comment>
<evidence type="ECO:0000256" key="3">
    <source>
        <dbReference type="ARBA" id="ARBA00011301"/>
    </source>
</evidence>